<feature type="region of interest" description="Disordered" evidence="1">
    <location>
        <begin position="244"/>
        <end position="345"/>
    </location>
</feature>
<feature type="compositionally biased region" description="Basic residues" evidence="1">
    <location>
        <begin position="334"/>
        <end position="343"/>
    </location>
</feature>
<evidence type="ECO:0000256" key="1">
    <source>
        <dbReference type="SAM" id="MobiDB-lite"/>
    </source>
</evidence>
<comment type="caution">
    <text evidence="2">The sequence shown here is derived from an EMBL/GenBank/DDBJ whole genome shotgun (WGS) entry which is preliminary data.</text>
</comment>
<dbReference type="Proteomes" id="UP001140562">
    <property type="component" value="Unassembled WGS sequence"/>
</dbReference>
<evidence type="ECO:0000313" key="3">
    <source>
        <dbReference type="Proteomes" id="UP001140562"/>
    </source>
</evidence>
<feature type="region of interest" description="Disordered" evidence="1">
    <location>
        <begin position="1"/>
        <end position="78"/>
    </location>
</feature>
<dbReference type="OrthoDB" id="3903267at2759"/>
<sequence length="563" mass="61934">MATSGVGTLFKGVPPGAPPPRPQPRVRSHTDLIYADWKDPAKFDNMSPDRLKDVLSEPKKKTKKQARPAPRTTTDEPVIKEETPATKRKHDEINMMQVNHHQPVVDTARAVDMNELHFNSQFPGLNFAANPDNTRFGPYHYDAFHPPNHPANSGRTFFDESSVYSNSILEPSNFAQSLSGDTLLPESFFPGSFGTIHSSHQEGAETFVPGPFGAAEPLYANGADLFTSSSYGNLEPSHVGSAETFIPGHLGTEPTYPTSNGAFTPIPSAVAPNNVDGRENHDYDDHDENFKQEDTQERYSVSAAPAEDSDFAASESEDERHRKTPKLNKDGGPRKPRQPRPKLLKWSDDDWKNVCLGIVWACGETGVQIPFEQAAQVVGEKCTAGALQQALLKLRGKQVDAGHSIPNLRMVWTRKNKLGTPGKTKSSVEPEANKTLRKKPTRFEATQSLIVTLPRAYTDEGREGLQAPYRWKKLPKKNRSANVKYEQSDFLHSTPGQGADYLPATPTGHHFYQSPPETPYGNNTGYLQGMVLGGGEYTNLLTTEGLQEVGMGWGDAADDVFGI</sequence>
<gene>
    <name evidence="2" type="ORF">N0V87_003185</name>
</gene>
<organism evidence="2 3">
    <name type="scientific">Didymella glomerata</name>
    <dbReference type="NCBI Taxonomy" id="749621"/>
    <lineage>
        <taxon>Eukaryota</taxon>
        <taxon>Fungi</taxon>
        <taxon>Dikarya</taxon>
        <taxon>Ascomycota</taxon>
        <taxon>Pezizomycotina</taxon>
        <taxon>Dothideomycetes</taxon>
        <taxon>Pleosporomycetidae</taxon>
        <taxon>Pleosporales</taxon>
        <taxon>Pleosporineae</taxon>
        <taxon>Didymellaceae</taxon>
        <taxon>Didymella</taxon>
    </lineage>
</organism>
<dbReference type="EMBL" id="JAPEUV010000022">
    <property type="protein sequence ID" value="KAJ4339487.1"/>
    <property type="molecule type" value="Genomic_DNA"/>
</dbReference>
<name>A0A9W8X2T8_9PLEO</name>
<feature type="compositionally biased region" description="Basic and acidic residues" evidence="1">
    <location>
        <begin position="36"/>
        <end position="59"/>
    </location>
</feature>
<feature type="compositionally biased region" description="Basic and acidic residues" evidence="1">
    <location>
        <begin position="276"/>
        <end position="297"/>
    </location>
</feature>
<reference evidence="2" key="1">
    <citation type="submission" date="2022-10" db="EMBL/GenBank/DDBJ databases">
        <title>Tapping the CABI collections for fungal endophytes: first genome assemblies for Collariella, Neodidymelliopsis, Ascochyta clinopodiicola, Didymella pomorum, Didymosphaeria variabile, Neocosmospora piperis and Neocucurbitaria cava.</title>
        <authorList>
            <person name="Hill R."/>
        </authorList>
    </citation>
    <scope>NUCLEOTIDE SEQUENCE</scope>
    <source>
        <strain evidence="2">IMI 360193</strain>
    </source>
</reference>
<dbReference type="AlphaFoldDB" id="A0A9W8X2T8"/>
<proteinExistence type="predicted"/>
<keyword evidence="3" id="KW-1185">Reference proteome</keyword>
<evidence type="ECO:0000313" key="2">
    <source>
        <dbReference type="EMBL" id="KAJ4339487.1"/>
    </source>
</evidence>
<accession>A0A9W8X2T8</accession>
<protein>
    <submittedName>
        <fullName evidence="2">Uncharacterized protein</fullName>
    </submittedName>
</protein>